<reference evidence="3" key="1">
    <citation type="submission" date="2015-03" db="EMBL/GenBank/DDBJ databases">
        <authorList>
            <person name="Nijsse Bart"/>
        </authorList>
    </citation>
    <scope>NUCLEOTIDE SEQUENCE [LARGE SCALE GENOMIC DNA]</scope>
</reference>
<dbReference type="InterPro" id="IPR050706">
    <property type="entry name" value="Cyclic-di-GMP_PDE-like"/>
</dbReference>
<evidence type="ECO:0000259" key="1">
    <source>
        <dbReference type="PROSITE" id="PS50883"/>
    </source>
</evidence>
<proteinExistence type="predicted"/>
<dbReference type="RefSeq" id="WP_021167969.1">
    <property type="nucleotide sequence ID" value="NZ_CTRP01000012.1"/>
</dbReference>
<dbReference type="GO" id="GO:0071111">
    <property type="term" value="F:cyclic-guanylate-specific phosphodiesterase activity"/>
    <property type="evidence" value="ECO:0007669"/>
    <property type="project" value="InterPro"/>
</dbReference>
<dbReference type="SUPFAM" id="SSF103190">
    <property type="entry name" value="Sensory domain-like"/>
    <property type="match status" value="1"/>
</dbReference>
<dbReference type="SUPFAM" id="SSF141868">
    <property type="entry name" value="EAL domain-like"/>
    <property type="match status" value="1"/>
</dbReference>
<name>A0A0U1L0G3_9FIRM</name>
<dbReference type="PROSITE" id="PS50883">
    <property type="entry name" value="EAL"/>
    <property type="match status" value="1"/>
</dbReference>
<dbReference type="InterPro" id="IPR001633">
    <property type="entry name" value="EAL_dom"/>
</dbReference>
<dbReference type="Pfam" id="PF00563">
    <property type="entry name" value="EAL"/>
    <property type="match status" value="1"/>
</dbReference>
<feature type="domain" description="EAL" evidence="1">
    <location>
        <begin position="2"/>
        <end position="253"/>
    </location>
</feature>
<organism evidence="2 3">
    <name type="scientific">Sporomusa ovata</name>
    <dbReference type="NCBI Taxonomy" id="2378"/>
    <lineage>
        <taxon>Bacteria</taxon>
        <taxon>Bacillati</taxon>
        <taxon>Bacillota</taxon>
        <taxon>Negativicutes</taxon>
        <taxon>Selenomonadales</taxon>
        <taxon>Sporomusaceae</taxon>
        <taxon>Sporomusa</taxon>
    </lineage>
</organism>
<accession>A0A0U1L0G3</accession>
<dbReference type="InterPro" id="IPR035919">
    <property type="entry name" value="EAL_sf"/>
</dbReference>
<sequence length="405" mass="45764">MVTGDNINLEWILKHRAIQTYFQPIISIRQQTVIGLEALSRGLNANNDLILPQPLFTVAAATGKSVELDRLCREKALENYKRIPDNDSFLFLNLNTSILDEGVVGSGHLITAVNQLGLKPSSIVIEVIESKVHDIENLTRFIKLYRQYGFLIALDDVGSDSSNMDRILQVHPDIIKIDRVLICNINTDYYKQELFKALVLVAKKTGALIIAEGVETHSEATTSLELGADFLQGYYTAYPAPFPQHINSVSAKTMRLLSSAYRRSIVENIRNMSLKRKFYEKILEGLIKKLACIPPEHFEMKLNQIAKDQTCVQCYYILDINGTQITETVKAYLHNTEHCHGMFHPDCKGSDQSLKDYYLYIHSGFERYISEPYISLANGQPCLTGSILFQAYSGNSYILCIDFTC</sequence>
<dbReference type="Gene3D" id="3.20.20.450">
    <property type="entry name" value="EAL domain"/>
    <property type="match status" value="1"/>
</dbReference>
<dbReference type="PANTHER" id="PTHR33121:SF76">
    <property type="entry name" value="SIGNALING PROTEIN"/>
    <property type="match status" value="1"/>
</dbReference>
<keyword evidence="3" id="KW-1185">Reference proteome</keyword>
<dbReference type="SMART" id="SM00052">
    <property type="entry name" value="EAL"/>
    <property type="match status" value="1"/>
</dbReference>
<dbReference type="PANTHER" id="PTHR33121">
    <property type="entry name" value="CYCLIC DI-GMP PHOSPHODIESTERASE PDEF"/>
    <property type="match status" value="1"/>
</dbReference>
<evidence type="ECO:0000313" key="2">
    <source>
        <dbReference type="EMBL" id="CQR73160.1"/>
    </source>
</evidence>
<dbReference type="EMBL" id="CTRP01000012">
    <property type="protein sequence ID" value="CQR73160.1"/>
    <property type="molecule type" value="Genomic_DNA"/>
</dbReference>
<protein>
    <submittedName>
        <fullName evidence="2">Hypothetical signaling protein</fullName>
    </submittedName>
</protein>
<dbReference type="AlphaFoldDB" id="A0A0U1L0G3"/>
<evidence type="ECO:0000313" key="3">
    <source>
        <dbReference type="Proteomes" id="UP000049855"/>
    </source>
</evidence>
<dbReference type="CDD" id="cd01948">
    <property type="entry name" value="EAL"/>
    <property type="match status" value="1"/>
</dbReference>
<dbReference type="Proteomes" id="UP000049855">
    <property type="component" value="Unassembled WGS sequence"/>
</dbReference>
<dbReference type="InterPro" id="IPR029151">
    <property type="entry name" value="Sensor-like_sf"/>
</dbReference>
<dbReference type="Gene3D" id="3.30.450.20">
    <property type="entry name" value="PAS domain"/>
    <property type="match status" value="1"/>
</dbReference>
<gene>
    <name evidence="2" type="ORF">SpAn4DRAFT_2392</name>
</gene>